<dbReference type="PANTHER" id="PTHR45339:SF1">
    <property type="entry name" value="HYBRID SIGNAL TRANSDUCTION HISTIDINE KINASE J"/>
    <property type="match status" value="1"/>
</dbReference>
<evidence type="ECO:0000256" key="3">
    <source>
        <dbReference type="ARBA" id="ARBA00023015"/>
    </source>
</evidence>
<feature type="modified residue" description="4-aspartylphosphate" evidence="6">
    <location>
        <position position="52"/>
    </location>
</feature>
<evidence type="ECO:0000256" key="6">
    <source>
        <dbReference type="PROSITE-ProRule" id="PRU00169"/>
    </source>
</evidence>
<keyword evidence="3" id="KW-0805">Transcription regulation</keyword>
<dbReference type="SMART" id="SM00448">
    <property type="entry name" value="REC"/>
    <property type="match status" value="1"/>
</dbReference>
<dbReference type="InterPro" id="IPR011006">
    <property type="entry name" value="CheY-like_superfamily"/>
</dbReference>
<sequence>MKTILVVDDNEDSRELVKKILKKYGYEIIEAIDGEEAIAKAIAYRPDLILMDISIPKIDGYEVTKRLKARVDFKDTPIIAFTAHAMRGDQEKALQAGCNGYISKPINVREFHDQIKIYLKENE</sequence>
<dbReference type="InterPro" id="IPR001789">
    <property type="entry name" value="Sig_transdc_resp-reg_receiver"/>
</dbReference>
<dbReference type="PROSITE" id="PS50110">
    <property type="entry name" value="RESPONSE_REGULATORY"/>
    <property type="match status" value="1"/>
</dbReference>
<evidence type="ECO:0000256" key="5">
    <source>
        <dbReference type="ARBA" id="ARBA00023163"/>
    </source>
</evidence>
<dbReference type="PANTHER" id="PTHR45339">
    <property type="entry name" value="HYBRID SIGNAL TRANSDUCTION HISTIDINE KINASE J"/>
    <property type="match status" value="1"/>
</dbReference>
<proteinExistence type="predicted"/>
<dbReference type="GO" id="GO:0003677">
    <property type="term" value="F:DNA binding"/>
    <property type="evidence" value="ECO:0007669"/>
    <property type="project" value="UniProtKB-KW"/>
</dbReference>
<gene>
    <name evidence="8" type="ORF">ENV75_04960</name>
</gene>
<dbReference type="EMBL" id="DTHO01000054">
    <property type="protein sequence ID" value="HGG99779.1"/>
    <property type="molecule type" value="Genomic_DNA"/>
</dbReference>
<keyword evidence="4" id="KW-0238">DNA-binding</keyword>
<dbReference type="SUPFAM" id="SSF52172">
    <property type="entry name" value="CheY-like"/>
    <property type="match status" value="1"/>
</dbReference>
<accession>A0A7C4EKS1</accession>
<keyword evidence="5" id="KW-0804">Transcription</keyword>
<keyword evidence="2" id="KW-0902">Two-component regulatory system</keyword>
<dbReference type="Pfam" id="PF00072">
    <property type="entry name" value="Response_reg"/>
    <property type="match status" value="1"/>
</dbReference>
<dbReference type="Gene3D" id="3.40.50.2300">
    <property type="match status" value="1"/>
</dbReference>
<evidence type="ECO:0000256" key="4">
    <source>
        <dbReference type="ARBA" id="ARBA00023125"/>
    </source>
</evidence>
<feature type="domain" description="Response regulatory" evidence="7">
    <location>
        <begin position="3"/>
        <end position="119"/>
    </location>
</feature>
<dbReference type="FunFam" id="3.40.50.2300:FF:000001">
    <property type="entry name" value="DNA-binding response regulator PhoB"/>
    <property type="match status" value="1"/>
</dbReference>
<evidence type="ECO:0000313" key="8">
    <source>
        <dbReference type="EMBL" id="HGG99779.1"/>
    </source>
</evidence>
<comment type="caution">
    <text evidence="8">The sequence shown here is derived from an EMBL/GenBank/DDBJ whole genome shotgun (WGS) entry which is preliminary data.</text>
</comment>
<organism evidence="8">
    <name type="scientific">Thermodesulfovibrio aggregans</name>
    <dbReference type="NCBI Taxonomy" id="86166"/>
    <lineage>
        <taxon>Bacteria</taxon>
        <taxon>Pseudomonadati</taxon>
        <taxon>Nitrospirota</taxon>
        <taxon>Thermodesulfovibrionia</taxon>
        <taxon>Thermodesulfovibrionales</taxon>
        <taxon>Thermodesulfovibrionaceae</taxon>
        <taxon>Thermodesulfovibrio</taxon>
    </lineage>
</organism>
<evidence type="ECO:0000256" key="2">
    <source>
        <dbReference type="ARBA" id="ARBA00023012"/>
    </source>
</evidence>
<evidence type="ECO:0000256" key="1">
    <source>
        <dbReference type="ARBA" id="ARBA00022553"/>
    </source>
</evidence>
<name>A0A7C4EKS1_9BACT</name>
<reference evidence="8" key="1">
    <citation type="journal article" date="2020" name="mSystems">
        <title>Genome- and Community-Level Interaction Insights into Carbon Utilization and Element Cycling Functions of Hydrothermarchaeota in Hydrothermal Sediment.</title>
        <authorList>
            <person name="Zhou Z."/>
            <person name="Liu Y."/>
            <person name="Xu W."/>
            <person name="Pan J."/>
            <person name="Luo Z.H."/>
            <person name="Li M."/>
        </authorList>
    </citation>
    <scope>NUCLEOTIDE SEQUENCE [LARGE SCALE GENOMIC DNA]</scope>
    <source>
        <strain evidence="8">SpSt-788</strain>
    </source>
</reference>
<keyword evidence="1 6" id="KW-0597">Phosphoprotein</keyword>
<dbReference type="AlphaFoldDB" id="A0A7C4EKS1"/>
<dbReference type="GO" id="GO:0000160">
    <property type="term" value="P:phosphorelay signal transduction system"/>
    <property type="evidence" value="ECO:0007669"/>
    <property type="project" value="UniProtKB-KW"/>
</dbReference>
<protein>
    <submittedName>
        <fullName evidence="8">Response regulator</fullName>
    </submittedName>
</protein>
<evidence type="ECO:0000259" key="7">
    <source>
        <dbReference type="PROSITE" id="PS50110"/>
    </source>
</evidence>